<evidence type="ECO:0000313" key="2">
    <source>
        <dbReference type="Proteomes" id="UP000018144"/>
    </source>
</evidence>
<accession>U4LD97</accession>
<gene>
    <name evidence="1" type="ORF">PCON_08168</name>
</gene>
<organism evidence="1 2">
    <name type="scientific">Pyronema omphalodes (strain CBS 100304)</name>
    <name type="common">Pyronema confluens</name>
    <dbReference type="NCBI Taxonomy" id="1076935"/>
    <lineage>
        <taxon>Eukaryota</taxon>
        <taxon>Fungi</taxon>
        <taxon>Dikarya</taxon>
        <taxon>Ascomycota</taxon>
        <taxon>Pezizomycotina</taxon>
        <taxon>Pezizomycetes</taxon>
        <taxon>Pezizales</taxon>
        <taxon>Pyronemataceae</taxon>
        <taxon>Pyronema</taxon>
    </lineage>
</organism>
<protein>
    <submittedName>
        <fullName evidence="1">Uncharacterized protein</fullName>
    </submittedName>
</protein>
<evidence type="ECO:0000313" key="1">
    <source>
        <dbReference type="EMBL" id="CCX08575.1"/>
    </source>
</evidence>
<sequence length="156" mass="17743">MFGRTEHIIRDDGIPAADLQKLQMLPIANPHPSTRALIEDVQNTMNIVRAIHTKDLKDPDVPKLYEVLQKALVRSFDDKKSEQIVQLWQKYNEQNTTPATAPKKGGWFGGKESEDLELLLTARARGNDGSLAFWAHRALKESKVARYTEDSRRDGY</sequence>
<dbReference type="Proteomes" id="UP000018144">
    <property type="component" value="Unassembled WGS sequence"/>
</dbReference>
<proteinExistence type="predicted"/>
<keyword evidence="2" id="KW-1185">Reference proteome</keyword>
<reference evidence="1 2" key="1">
    <citation type="journal article" date="2013" name="PLoS Genet.">
        <title>The genome and development-dependent transcriptomes of Pyronema confluens: a window into fungal evolution.</title>
        <authorList>
            <person name="Traeger S."/>
            <person name="Altegoer F."/>
            <person name="Freitag M."/>
            <person name="Gabaldon T."/>
            <person name="Kempken F."/>
            <person name="Kumar A."/>
            <person name="Marcet-Houben M."/>
            <person name="Poggeler S."/>
            <person name="Stajich J.E."/>
            <person name="Nowrousian M."/>
        </authorList>
    </citation>
    <scope>NUCLEOTIDE SEQUENCE [LARGE SCALE GENOMIC DNA]</scope>
    <source>
        <strain evidence="2">CBS 100304</strain>
        <tissue evidence="1">Vegetative mycelium</tissue>
    </source>
</reference>
<dbReference type="EMBL" id="HF935421">
    <property type="protein sequence ID" value="CCX08575.1"/>
    <property type="molecule type" value="Genomic_DNA"/>
</dbReference>
<dbReference type="AlphaFoldDB" id="U4LD97"/>
<name>U4LD97_PYROM</name>